<feature type="transmembrane region" description="Helical" evidence="9">
    <location>
        <begin position="166"/>
        <end position="188"/>
    </location>
</feature>
<sequence>MGLPLSTPTADLPPGGQTRVRSSWVVARAAVAAPFTRRMGRQLLFCLAGLPFVVVNPVALFVVAVDLIWLLTAGARGNPSPANVVSAAACVGLLLVLLVSTTAARRLGSLQRMLATRLLGARVGAPPPARRRPGGRAWFGPGPRDGVGWRVVAYQLAKLPVGLIELYAVFFWVGGLVNLSYPLLWGAFRNHPPGAQLSPVPVFTPFGLFGAGTFRVATLAGTFAAAAAGAAMLLAAPWVIRAVTAADAWLIRGLLGPGRLAQRVHDLELSRALAVDDSAALLRRLERNLHDGAQIRLATLAMNLGMAREKLGDDGEVRDAAAVRELVDAALRGAKDAIGELRGLARGIHPPALDNGLADAVASLAADSAIPVELEFRIPVRPTPAIETIAYFCTAELLANAAKHSFANKIAIRVAGARDVLLLSVADDGTGGADPARGTGLAGLAQRVAVVDGALTIASPPGGPTKITVELPLRA</sequence>
<evidence type="ECO:0000259" key="10">
    <source>
        <dbReference type="SMART" id="SM00387"/>
    </source>
</evidence>
<reference evidence="11 12" key="1">
    <citation type="submission" date="2018-03" db="EMBL/GenBank/DDBJ databases">
        <title>Bioinformatic expansion and discovery of thiopeptide antibiotics.</title>
        <authorList>
            <person name="Schwalen C.J."/>
            <person name="Hudson G.A."/>
            <person name="Mitchell D.A."/>
        </authorList>
    </citation>
    <scope>NUCLEOTIDE SEQUENCE [LARGE SCALE GENOMIC DNA]</scope>
    <source>
        <strain evidence="11 12">NRRL 8041</strain>
    </source>
</reference>
<dbReference type="InterPro" id="IPR036890">
    <property type="entry name" value="HATPase_C_sf"/>
</dbReference>
<dbReference type="GO" id="GO:0000155">
    <property type="term" value="F:phosphorelay sensor kinase activity"/>
    <property type="evidence" value="ECO:0007669"/>
    <property type="project" value="InterPro"/>
</dbReference>
<dbReference type="AlphaFoldDB" id="A0A318NI25"/>
<evidence type="ECO:0000256" key="7">
    <source>
        <dbReference type="ARBA" id="ARBA00022840"/>
    </source>
</evidence>
<feature type="transmembrane region" description="Helical" evidence="9">
    <location>
        <begin position="208"/>
        <end position="234"/>
    </location>
</feature>
<evidence type="ECO:0000313" key="11">
    <source>
        <dbReference type="EMBL" id="PYC66687.1"/>
    </source>
</evidence>
<keyword evidence="9" id="KW-0472">Membrane</keyword>
<gene>
    <name evidence="11" type="ORF">C7C45_23925</name>
</gene>
<evidence type="ECO:0000256" key="6">
    <source>
        <dbReference type="ARBA" id="ARBA00022777"/>
    </source>
</evidence>
<keyword evidence="7" id="KW-0067">ATP-binding</keyword>
<dbReference type="PANTHER" id="PTHR24421">
    <property type="entry name" value="NITRATE/NITRITE SENSOR PROTEIN NARX-RELATED"/>
    <property type="match status" value="1"/>
</dbReference>
<dbReference type="GO" id="GO:0046983">
    <property type="term" value="F:protein dimerization activity"/>
    <property type="evidence" value="ECO:0007669"/>
    <property type="project" value="InterPro"/>
</dbReference>
<proteinExistence type="predicted"/>
<dbReference type="CDD" id="cd16917">
    <property type="entry name" value="HATPase_UhpB-NarQ-NarX-like"/>
    <property type="match status" value="1"/>
</dbReference>
<dbReference type="OrthoDB" id="4198152at2"/>
<accession>A0A318NI25</accession>
<evidence type="ECO:0000256" key="4">
    <source>
        <dbReference type="ARBA" id="ARBA00022679"/>
    </source>
</evidence>
<dbReference type="EC" id="2.7.13.3" evidence="2"/>
<evidence type="ECO:0000256" key="8">
    <source>
        <dbReference type="ARBA" id="ARBA00023012"/>
    </source>
</evidence>
<feature type="domain" description="Histidine kinase/HSP90-like ATPase" evidence="10">
    <location>
        <begin position="385"/>
        <end position="475"/>
    </location>
</feature>
<evidence type="ECO:0000256" key="5">
    <source>
        <dbReference type="ARBA" id="ARBA00022741"/>
    </source>
</evidence>
<keyword evidence="9" id="KW-1133">Transmembrane helix</keyword>
<keyword evidence="5" id="KW-0547">Nucleotide-binding</keyword>
<dbReference type="SMART" id="SM00387">
    <property type="entry name" value="HATPase_c"/>
    <property type="match status" value="1"/>
</dbReference>
<name>A0A318NI25_9ACTN</name>
<dbReference type="EMBL" id="PYBV01000031">
    <property type="protein sequence ID" value="PYC66687.1"/>
    <property type="molecule type" value="Genomic_DNA"/>
</dbReference>
<dbReference type="Pfam" id="PF13796">
    <property type="entry name" value="Sensor"/>
    <property type="match status" value="1"/>
</dbReference>
<organism evidence="11 12">
    <name type="scientific">Micromonospora arborensis</name>
    <dbReference type="NCBI Taxonomy" id="2116518"/>
    <lineage>
        <taxon>Bacteria</taxon>
        <taxon>Bacillati</taxon>
        <taxon>Actinomycetota</taxon>
        <taxon>Actinomycetes</taxon>
        <taxon>Micromonosporales</taxon>
        <taxon>Micromonosporaceae</taxon>
        <taxon>Micromonospora</taxon>
    </lineage>
</organism>
<dbReference type="SUPFAM" id="SSF55874">
    <property type="entry name" value="ATPase domain of HSP90 chaperone/DNA topoisomerase II/histidine kinase"/>
    <property type="match status" value="1"/>
</dbReference>
<comment type="caution">
    <text evidence="11">The sequence shown here is derived from an EMBL/GenBank/DDBJ whole genome shotgun (WGS) entry which is preliminary data.</text>
</comment>
<keyword evidence="12" id="KW-1185">Reference proteome</keyword>
<keyword evidence="8" id="KW-0902">Two-component regulatory system</keyword>
<keyword evidence="4" id="KW-0808">Transferase</keyword>
<evidence type="ECO:0000256" key="3">
    <source>
        <dbReference type="ARBA" id="ARBA00022553"/>
    </source>
</evidence>
<dbReference type="InterPro" id="IPR050482">
    <property type="entry name" value="Sensor_HK_TwoCompSys"/>
</dbReference>
<dbReference type="Proteomes" id="UP000248333">
    <property type="component" value="Unassembled WGS sequence"/>
</dbReference>
<keyword evidence="6 11" id="KW-0418">Kinase</keyword>
<dbReference type="RefSeq" id="WP_110565948.1">
    <property type="nucleotide sequence ID" value="NZ_PYBV01000031.1"/>
</dbReference>
<evidence type="ECO:0000256" key="2">
    <source>
        <dbReference type="ARBA" id="ARBA00012438"/>
    </source>
</evidence>
<dbReference type="GO" id="GO:0016020">
    <property type="term" value="C:membrane"/>
    <property type="evidence" value="ECO:0007669"/>
    <property type="project" value="InterPro"/>
</dbReference>
<dbReference type="Pfam" id="PF07730">
    <property type="entry name" value="HisKA_3"/>
    <property type="match status" value="1"/>
</dbReference>
<dbReference type="Gene3D" id="3.30.565.10">
    <property type="entry name" value="Histidine kinase-like ATPase, C-terminal domain"/>
    <property type="match status" value="1"/>
</dbReference>
<keyword evidence="3" id="KW-0597">Phosphoprotein</keyword>
<keyword evidence="9" id="KW-0812">Transmembrane</keyword>
<evidence type="ECO:0000256" key="1">
    <source>
        <dbReference type="ARBA" id="ARBA00000085"/>
    </source>
</evidence>
<dbReference type="GO" id="GO:0005524">
    <property type="term" value="F:ATP binding"/>
    <property type="evidence" value="ECO:0007669"/>
    <property type="project" value="UniProtKB-KW"/>
</dbReference>
<protein>
    <recommendedName>
        <fullName evidence="2">histidine kinase</fullName>
        <ecNumber evidence="2">2.7.13.3</ecNumber>
    </recommendedName>
</protein>
<dbReference type="Gene3D" id="1.20.5.1930">
    <property type="match status" value="1"/>
</dbReference>
<dbReference type="Pfam" id="PF02518">
    <property type="entry name" value="HATPase_c"/>
    <property type="match status" value="1"/>
</dbReference>
<dbReference type="InterPro" id="IPR025828">
    <property type="entry name" value="Put_sensor_dom"/>
</dbReference>
<feature type="transmembrane region" description="Helical" evidence="9">
    <location>
        <begin position="84"/>
        <end position="104"/>
    </location>
</feature>
<evidence type="ECO:0000313" key="12">
    <source>
        <dbReference type="Proteomes" id="UP000248333"/>
    </source>
</evidence>
<dbReference type="InterPro" id="IPR003594">
    <property type="entry name" value="HATPase_dom"/>
</dbReference>
<dbReference type="InterPro" id="IPR011712">
    <property type="entry name" value="Sig_transdc_His_kin_sub3_dim/P"/>
</dbReference>
<evidence type="ECO:0000256" key="9">
    <source>
        <dbReference type="SAM" id="Phobius"/>
    </source>
</evidence>
<dbReference type="PANTHER" id="PTHR24421:SF10">
    <property type="entry name" value="NITRATE_NITRITE SENSOR PROTEIN NARQ"/>
    <property type="match status" value="1"/>
</dbReference>
<feature type="transmembrane region" description="Helical" evidence="9">
    <location>
        <begin position="43"/>
        <end position="72"/>
    </location>
</feature>
<comment type="catalytic activity">
    <reaction evidence="1">
        <text>ATP + protein L-histidine = ADP + protein N-phospho-L-histidine.</text>
        <dbReference type="EC" id="2.7.13.3"/>
    </reaction>
</comment>